<gene>
    <name evidence="2" type="ORF">B7P34_24950</name>
</gene>
<feature type="compositionally biased region" description="Basic and acidic residues" evidence="1">
    <location>
        <begin position="42"/>
        <end position="58"/>
    </location>
</feature>
<dbReference type="RefSeq" id="WP_189383029.1">
    <property type="nucleotide sequence ID" value="NZ_PXWG01000089.1"/>
</dbReference>
<reference evidence="2 3" key="1">
    <citation type="submission" date="2018-03" db="EMBL/GenBank/DDBJ databases">
        <title>Chitinolytic properties of Streptosporangium nondiastaticum TBG75A20.</title>
        <authorList>
            <person name="Gayathri V."/>
            <person name="Shiburaj S."/>
        </authorList>
    </citation>
    <scope>NUCLEOTIDE SEQUENCE [LARGE SCALE GENOMIC DNA]</scope>
    <source>
        <strain evidence="2 3">TBG75A20</strain>
    </source>
</reference>
<proteinExistence type="predicted"/>
<accession>A0A9X7JM70</accession>
<dbReference type="EMBL" id="PXWG01000089">
    <property type="protein sequence ID" value="PSJ26054.1"/>
    <property type="molecule type" value="Genomic_DNA"/>
</dbReference>
<evidence type="ECO:0000256" key="1">
    <source>
        <dbReference type="SAM" id="MobiDB-lite"/>
    </source>
</evidence>
<dbReference type="AlphaFoldDB" id="A0A9X7JM70"/>
<protein>
    <submittedName>
        <fullName evidence="2">Uncharacterized protein</fullName>
    </submittedName>
</protein>
<keyword evidence="3" id="KW-1185">Reference proteome</keyword>
<sequence length="76" mass="8026">GTALPKRTPKAVAQRPAPQRVRQGVDAEALRRKLAGFQRGAADGRRDARAELAGRDTQRNQAGPPADGGTPEEARG</sequence>
<dbReference type="Proteomes" id="UP000242427">
    <property type="component" value="Unassembled WGS sequence"/>
</dbReference>
<feature type="region of interest" description="Disordered" evidence="1">
    <location>
        <begin position="1"/>
        <end position="76"/>
    </location>
</feature>
<evidence type="ECO:0000313" key="2">
    <source>
        <dbReference type="EMBL" id="PSJ26054.1"/>
    </source>
</evidence>
<feature type="non-terminal residue" evidence="2">
    <location>
        <position position="1"/>
    </location>
</feature>
<comment type="caution">
    <text evidence="2">The sequence shown here is derived from an EMBL/GenBank/DDBJ whole genome shotgun (WGS) entry which is preliminary data.</text>
</comment>
<name>A0A9X7JM70_9ACTN</name>
<evidence type="ECO:0000313" key="3">
    <source>
        <dbReference type="Proteomes" id="UP000242427"/>
    </source>
</evidence>
<organism evidence="2 3">
    <name type="scientific">Streptosporangium nondiastaticum</name>
    <dbReference type="NCBI Taxonomy" id="35764"/>
    <lineage>
        <taxon>Bacteria</taxon>
        <taxon>Bacillati</taxon>
        <taxon>Actinomycetota</taxon>
        <taxon>Actinomycetes</taxon>
        <taxon>Streptosporangiales</taxon>
        <taxon>Streptosporangiaceae</taxon>
        <taxon>Streptosporangium</taxon>
    </lineage>
</organism>